<feature type="domain" description="EamA" evidence="8">
    <location>
        <begin position="154"/>
        <end position="291"/>
    </location>
</feature>
<organism evidence="9 11">
    <name type="scientific">Aneurinibacillus migulanus</name>
    <name type="common">Bacillus migulanus</name>
    <dbReference type="NCBI Taxonomy" id="47500"/>
    <lineage>
        <taxon>Bacteria</taxon>
        <taxon>Bacillati</taxon>
        <taxon>Bacillota</taxon>
        <taxon>Bacilli</taxon>
        <taxon>Bacillales</taxon>
        <taxon>Paenibacillaceae</taxon>
        <taxon>Aneurinibacillus group</taxon>
        <taxon>Aneurinibacillus</taxon>
    </lineage>
</organism>
<dbReference type="SUPFAM" id="SSF103481">
    <property type="entry name" value="Multidrug resistance efflux transporter EmrE"/>
    <property type="match status" value="2"/>
</dbReference>
<evidence type="ECO:0000256" key="7">
    <source>
        <dbReference type="SAM" id="Phobius"/>
    </source>
</evidence>
<dbReference type="Proteomes" id="UP000182836">
    <property type="component" value="Unassembled WGS sequence"/>
</dbReference>
<reference evidence="9 11" key="1">
    <citation type="submission" date="2015-07" db="EMBL/GenBank/DDBJ databases">
        <title>Fjat-14205 dsm 2895.</title>
        <authorList>
            <person name="Liu B."/>
            <person name="Wang J."/>
            <person name="Zhu Y."/>
            <person name="Liu G."/>
            <person name="Chen Q."/>
            <person name="Chen Z."/>
            <person name="Lan J."/>
            <person name="Che J."/>
            <person name="Ge C."/>
            <person name="Shi H."/>
            <person name="Pan Z."/>
            <person name="Liu X."/>
        </authorList>
    </citation>
    <scope>NUCLEOTIDE SEQUENCE [LARGE SCALE GENOMIC DNA]</scope>
    <source>
        <strain evidence="9 11">DSM 2895</strain>
    </source>
</reference>
<dbReference type="GO" id="GO:0005886">
    <property type="term" value="C:plasma membrane"/>
    <property type="evidence" value="ECO:0007669"/>
    <property type="project" value="UniProtKB-SubCell"/>
</dbReference>
<evidence type="ECO:0000256" key="3">
    <source>
        <dbReference type="ARBA" id="ARBA00022475"/>
    </source>
</evidence>
<keyword evidence="3" id="KW-1003">Cell membrane</keyword>
<dbReference type="OrthoDB" id="9805239at2"/>
<evidence type="ECO:0000259" key="8">
    <source>
        <dbReference type="Pfam" id="PF00892"/>
    </source>
</evidence>
<evidence type="ECO:0000313" key="10">
    <source>
        <dbReference type="EMBL" id="SDK15649.1"/>
    </source>
</evidence>
<feature type="transmembrane region" description="Helical" evidence="7">
    <location>
        <begin position="95"/>
        <end position="116"/>
    </location>
</feature>
<comment type="subcellular location">
    <subcellularLocation>
        <location evidence="1">Cell membrane</location>
        <topology evidence="1">Multi-pass membrane protein</topology>
    </subcellularLocation>
</comment>
<reference evidence="10 12" key="2">
    <citation type="submission" date="2016-10" db="EMBL/GenBank/DDBJ databases">
        <authorList>
            <person name="de Groot N.N."/>
        </authorList>
    </citation>
    <scope>NUCLEOTIDE SEQUENCE [LARGE SCALE GENOMIC DNA]</scope>
    <source>
        <strain evidence="10 12">DSM 2895</strain>
    </source>
</reference>
<feature type="transmembrane region" description="Helical" evidence="7">
    <location>
        <begin position="68"/>
        <end position="89"/>
    </location>
</feature>
<dbReference type="Pfam" id="PF00892">
    <property type="entry name" value="EamA"/>
    <property type="match status" value="2"/>
</dbReference>
<dbReference type="InterPro" id="IPR037185">
    <property type="entry name" value="EmrE-like"/>
</dbReference>
<proteinExistence type="inferred from homology"/>
<dbReference type="EMBL" id="LGUG01000004">
    <property type="protein sequence ID" value="KON94409.1"/>
    <property type="molecule type" value="Genomic_DNA"/>
</dbReference>
<feature type="transmembrane region" description="Helical" evidence="7">
    <location>
        <begin position="249"/>
        <end position="268"/>
    </location>
</feature>
<keyword evidence="5 7" id="KW-1133">Transmembrane helix</keyword>
<evidence type="ECO:0000256" key="6">
    <source>
        <dbReference type="ARBA" id="ARBA00023136"/>
    </source>
</evidence>
<evidence type="ECO:0000256" key="2">
    <source>
        <dbReference type="ARBA" id="ARBA00007362"/>
    </source>
</evidence>
<dbReference type="PANTHER" id="PTHR32322:SF18">
    <property type="entry name" value="S-ADENOSYLMETHIONINE_S-ADENOSYLHOMOCYSTEINE TRANSPORTER"/>
    <property type="match status" value="1"/>
</dbReference>
<protein>
    <submittedName>
        <fullName evidence="9">Antibiotic transporter</fullName>
    </submittedName>
    <submittedName>
        <fullName evidence="10">Threonine/homoserine efflux transporter RhtA</fullName>
    </submittedName>
</protein>
<feature type="transmembrane region" description="Helical" evidence="7">
    <location>
        <begin position="212"/>
        <end position="237"/>
    </location>
</feature>
<keyword evidence="11" id="KW-1185">Reference proteome</keyword>
<evidence type="ECO:0000256" key="4">
    <source>
        <dbReference type="ARBA" id="ARBA00022692"/>
    </source>
</evidence>
<evidence type="ECO:0000313" key="11">
    <source>
        <dbReference type="Proteomes" id="UP000037269"/>
    </source>
</evidence>
<dbReference type="PANTHER" id="PTHR32322">
    <property type="entry name" value="INNER MEMBRANE TRANSPORTER"/>
    <property type="match status" value="1"/>
</dbReference>
<feature type="transmembrane region" description="Helical" evidence="7">
    <location>
        <begin position="128"/>
        <end position="151"/>
    </location>
</feature>
<keyword evidence="4 7" id="KW-0812">Transmembrane</keyword>
<keyword evidence="6 7" id="KW-0472">Membrane</keyword>
<feature type="transmembrane region" description="Helical" evidence="7">
    <location>
        <begin position="274"/>
        <end position="291"/>
    </location>
</feature>
<dbReference type="STRING" id="47500.AF333_01790"/>
<feature type="transmembrane region" description="Helical" evidence="7">
    <location>
        <begin position="38"/>
        <end position="56"/>
    </location>
</feature>
<feature type="transmembrane region" description="Helical" evidence="7">
    <location>
        <begin position="157"/>
        <end position="173"/>
    </location>
</feature>
<evidence type="ECO:0000313" key="9">
    <source>
        <dbReference type="EMBL" id="KON94409.1"/>
    </source>
</evidence>
<dbReference type="GeneID" id="42303943"/>
<feature type="domain" description="EamA" evidence="8">
    <location>
        <begin position="7"/>
        <end position="139"/>
    </location>
</feature>
<dbReference type="PATRIC" id="fig|47500.8.peg.461"/>
<comment type="similarity">
    <text evidence="2">Belongs to the EamA transporter family.</text>
</comment>
<dbReference type="Proteomes" id="UP000037269">
    <property type="component" value="Unassembled WGS sequence"/>
</dbReference>
<dbReference type="RefSeq" id="WP_043066460.1">
    <property type="nucleotide sequence ID" value="NZ_BJOA01000192.1"/>
</dbReference>
<feature type="transmembrane region" description="Helical" evidence="7">
    <location>
        <begin position="185"/>
        <end position="206"/>
    </location>
</feature>
<name>A0A0D1V6I0_ANEMI</name>
<dbReference type="Gene3D" id="1.10.3730.20">
    <property type="match status" value="1"/>
</dbReference>
<evidence type="ECO:0000313" key="12">
    <source>
        <dbReference type="Proteomes" id="UP000182836"/>
    </source>
</evidence>
<accession>A0A0D1V6I0</accession>
<sequence length="313" mass="34241">MTRVSPYALLVLANLLWGGNFVIGRAIAESLPPYTLSFLRWCTALLVFLPFAWPNVRKEWPIVRKHMPTVIFMALTGVAGFNTLLYIALHYTTSINASLVNSSTPIVICILSFFMLRERLNKNQTVGIILSLAGVLFILSKGSLATLFAFSFNIGDLLVIAALICWSIYSVLVKRYTGILPGYSTFLICIIIGIGILFPFFIYEAFITHVPITWSFGSLLTVLYTGIFASIVAFISWNSAVSQVGPGKAGIFLNLIPVFASVFAILFIDERLTWYQAAGGIFVVLGVYISTRITSPSGSGPLPLEQSAGANRS</sequence>
<dbReference type="InterPro" id="IPR050638">
    <property type="entry name" value="AA-Vitamin_Transporters"/>
</dbReference>
<dbReference type="InterPro" id="IPR000620">
    <property type="entry name" value="EamA_dom"/>
</dbReference>
<gene>
    <name evidence="9" type="ORF">AF333_01790</name>
    <name evidence="10" type="ORF">SAMN04487909_14140</name>
</gene>
<dbReference type="EMBL" id="FNED01000041">
    <property type="protein sequence ID" value="SDK15649.1"/>
    <property type="molecule type" value="Genomic_DNA"/>
</dbReference>
<dbReference type="AlphaFoldDB" id="A0A0D1V6I0"/>
<evidence type="ECO:0000256" key="1">
    <source>
        <dbReference type="ARBA" id="ARBA00004651"/>
    </source>
</evidence>
<evidence type="ECO:0000256" key="5">
    <source>
        <dbReference type="ARBA" id="ARBA00022989"/>
    </source>
</evidence>